<evidence type="ECO:0000259" key="1">
    <source>
        <dbReference type="Pfam" id="PF04734"/>
    </source>
</evidence>
<gene>
    <name evidence="2" type="ORF">HH215_32735</name>
</gene>
<sequence length="435" mass="47874">MSMSTRTLILGTAKKDITPDSSLPLSGFASRHGQRFEHIDNRIHARFFYFRQADDGRSPSAQSLLVAADLLNWSNRLVGELSASIEARLGIPRECVVLHATHSHSGPASKFGVRLGDPDQAYLALLREAILAGAEEAMKNAESVTLESGSGECDLGWNRRMIVDGSATHSQNKTGPKDHELQVLRFRTEDGCPKALLLHYTCHPVLSSENALTSEYCGYAVDSLESRLGGGTVVGFLQGTCGDINPYMNGDWHGLAAVREAGRRVAEEAERTLALRMKPIETATLRARRYSAELPYEYVPSQEQLMTLRLEGGPLEREWAEFLLNHPERIRSSATFEATRLDIGEGRSLLFMNGEMSVDFGLFVKSESNGSVIPVAYSNGMIGYVTTALQLQEGGYEPRESVLYFGLPASYDDQAETTVLQVLKKAIDARREADI</sequence>
<feature type="domain" description="Neutral/alkaline non-lysosomal ceramidase N-terminal" evidence="1">
    <location>
        <begin position="10"/>
        <end position="252"/>
    </location>
</feature>
<evidence type="ECO:0000313" key="2">
    <source>
        <dbReference type="EMBL" id="QJD87477.1"/>
    </source>
</evidence>
<evidence type="ECO:0000313" key="3">
    <source>
        <dbReference type="Proteomes" id="UP000502248"/>
    </source>
</evidence>
<proteinExistence type="predicted"/>
<keyword evidence="3" id="KW-1185">Reference proteome</keyword>
<reference evidence="2 3" key="1">
    <citation type="submission" date="2020-04" db="EMBL/GenBank/DDBJ databases">
        <title>Genome sequencing of novel species.</title>
        <authorList>
            <person name="Heo J."/>
            <person name="Kim S.-J."/>
            <person name="Kim J.-S."/>
            <person name="Hong S.-B."/>
            <person name="Kwon S.-W."/>
        </authorList>
    </citation>
    <scope>NUCLEOTIDE SEQUENCE [LARGE SCALE GENOMIC DNA]</scope>
    <source>
        <strain evidence="2 3">MFER-1</strain>
    </source>
</reference>
<protein>
    <recommendedName>
        <fullName evidence="1">Neutral/alkaline non-lysosomal ceramidase N-terminal domain-containing protein</fullName>
    </recommendedName>
</protein>
<organism evidence="2 3">
    <name type="scientific">Cohnella herbarum</name>
    <dbReference type="NCBI Taxonomy" id="2728023"/>
    <lineage>
        <taxon>Bacteria</taxon>
        <taxon>Bacillati</taxon>
        <taxon>Bacillota</taxon>
        <taxon>Bacilli</taxon>
        <taxon>Bacillales</taxon>
        <taxon>Paenibacillaceae</taxon>
        <taxon>Cohnella</taxon>
    </lineage>
</organism>
<dbReference type="AlphaFoldDB" id="A0A7Z2VQL4"/>
<accession>A0A7Z2VQL4</accession>
<dbReference type="InterPro" id="IPR031329">
    <property type="entry name" value="NEUT/ALK_ceramidase_N"/>
</dbReference>
<dbReference type="Proteomes" id="UP000502248">
    <property type="component" value="Chromosome"/>
</dbReference>
<dbReference type="KEGG" id="cheb:HH215_32735"/>
<dbReference type="EMBL" id="CP051680">
    <property type="protein sequence ID" value="QJD87477.1"/>
    <property type="molecule type" value="Genomic_DNA"/>
</dbReference>
<dbReference type="RefSeq" id="WP_169283721.1">
    <property type="nucleotide sequence ID" value="NZ_CP051680.1"/>
</dbReference>
<name>A0A7Z2VQL4_9BACL</name>
<dbReference type="Pfam" id="PF04734">
    <property type="entry name" value="Ceramidase_alk"/>
    <property type="match status" value="1"/>
</dbReference>